<dbReference type="EMBL" id="MT141313">
    <property type="protein sequence ID" value="QJA58208.1"/>
    <property type="molecule type" value="Genomic_DNA"/>
</dbReference>
<organism evidence="1">
    <name type="scientific">viral metagenome</name>
    <dbReference type="NCBI Taxonomy" id="1070528"/>
    <lineage>
        <taxon>unclassified sequences</taxon>
        <taxon>metagenomes</taxon>
        <taxon>organismal metagenomes</taxon>
    </lineage>
</organism>
<reference evidence="1" key="1">
    <citation type="submission" date="2020-03" db="EMBL/GenBank/DDBJ databases">
        <title>The deep terrestrial virosphere.</title>
        <authorList>
            <person name="Holmfeldt K."/>
            <person name="Nilsson E."/>
            <person name="Simone D."/>
            <person name="Lopez-Fernandez M."/>
            <person name="Wu X."/>
            <person name="de Brujin I."/>
            <person name="Lundin D."/>
            <person name="Andersson A."/>
            <person name="Bertilsson S."/>
            <person name="Dopson M."/>
        </authorList>
    </citation>
    <scope>NUCLEOTIDE SEQUENCE</scope>
    <source>
        <strain evidence="1">MM415B01480</strain>
    </source>
</reference>
<accession>A0A6M3IM10</accession>
<evidence type="ECO:0008006" key="2">
    <source>
        <dbReference type="Google" id="ProtNLM"/>
    </source>
</evidence>
<proteinExistence type="predicted"/>
<name>A0A6M3IM10_9ZZZZ</name>
<dbReference type="AlphaFoldDB" id="A0A6M3IM10"/>
<evidence type="ECO:0000313" key="1">
    <source>
        <dbReference type="EMBL" id="QJA58208.1"/>
    </source>
</evidence>
<sequence length="337" mass="37531">MKVKTKELLVILDKLKPGLLSKEMVEQATHFTFEGDYVRTYNDNILIAHSYATDFRAAVKAAEFSALLKKIQDAEFEIILGDGKLVMTGGKWEGEIAVEVQLKENQILGSVGQDGWKDLPPDFTEAIKTCEFSVSRNMIRPVLVCIYFSGEYAYSSDGLRATRYRMKSVIPDKLLIHGPAASDLAKHKPEQYALTSDWILFAGEEDLIFGVRVLANADEFPEQVLNIYNMEGTKVNLPDDLDKIVDRCQSLLGSDFGGDRQVSVSVIDGELVCKGTGALGWFEERAQVKDKSGEIPEFLVHPGFLCQIFSRIKSAVVGDHLLFKGDNFDHAISIKVK</sequence>
<protein>
    <recommendedName>
        <fullName evidence="2">DNA polymerase</fullName>
    </recommendedName>
</protein>
<gene>
    <name evidence="1" type="ORF">MM415B01480_0007</name>
</gene>